<accession>A0ABR0SQX9</accession>
<comment type="caution">
    <text evidence="2">The sequence shown here is derived from an EMBL/GenBank/DDBJ whole genome shotgun (WGS) entry which is preliminary data.</text>
</comment>
<keyword evidence="3" id="KW-1185">Reference proteome</keyword>
<evidence type="ECO:0000313" key="3">
    <source>
        <dbReference type="Proteomes" id="UP001338125"/>
    </source>
</evidence>
<evidence type="ECO:0000256" key="1">
    <source>
        <dbReference type="SAM" id="MobiDB-lite"/>
    </source>
</evidence>
<organism evidence="2 3">
    <name type="scientific">Cladobotryum mycophilum</name>
    <dbReference type="NCBI Taxonomy" id="491253"/>
    <lineage>
        <taxon>Eukaryota</taxon>
        <taxon>Fungi</taxon>
        <taxon>Dikarya</taxon>
        <taxon>Ascomycota</taxon>
        <taxon>Pezizomycotina</taxon>
        <taxon>Sordariomycetes</taxon>
        <taxon>Hypocreomycetidae</taxon>
        <taxon>Hypocreales</taxon>
        <taxon>Hypocreaceae</taxon>
        <taxon>Cladobotryum</taxon>
    </lineage>
</organism>
<name>A0ABR0SQX9_9HYPO</name>
<gene>
    <name evidence="2" type="ORF">PT974_05061</name>
</gene>
<feature type="compositionally biased region" description="Acidic residues" evidence="1">
    <location>
        <begin position="278"/>
        <end position="288"/>
    </location>
</feature>
<reference evidence="2 3" key="1">
    <citation type="submission" date="2024-01" db="EMBL/GenBank/DDBJ databases">
        <title>Complete genome of Cladobotryum mycophilum ATHUM6906.</title>
        <authorList>
            <person name="Christinaki A.C."/>
            <person name="Myridakis A.I."/>
            <person name="Kouvelis V.N."/>
        </authorList>
    </citation>
    <scope>NUCLEOTIDE SEQUENCE [LARGE SCALE GENOMIC DNA]</scope>
    <source>
        <strain evidence="2 3">ATHUM6906</strain>
    </source>
</reference>
<dbReference type="Proteomes" id="UP001338125">
    <property type="component" value="Unassembled WGS sequence"/>
</dbReference>
<feature type="region of interest" description="Disordered" evidence="1">
    <location>
        <begin position="271"/>
        <end position="305"/>
    </location>
</feature>
<dbReference type="EMBL" id="JAVFKD010000010">
    <property type="protein sequence ID" value="KAK5994582.1"/>
    <property type="molecule type" value="Genomic_DNA"/>
</dbReference>
<protein>
    <submittedName>
        <fullName evidence="2">Uncharacterized protein</fullName>
    </submittedName>
</protein>
<evidence type="ECO:0000313" key="2">
    <source>
        <dbReference type="EMBL" id="KAK5994582.1"/>
    </source>
</evidence>
<proteinExistence type="predicted"/>
<sequence length="441" mass="48196">MALRSPPGLQKRPAFEPQCTHLTMTRLYSPELLCASCHRPGPFGWLYQCTQDRDDSLEHAATRGDLSNMDQLGCFLTSKMGIRQGSPAAREDPLSFFNEVTQEQMAHYKPDQIAKILKQRENVQLVIQREKIRMNSAAILNRLTHPSAVEAPPCHHDFQKPWLRSPHEECQYRVCFRCRSSCADRAYLSLNAVAKGEILPTAAAGYGFHILGDRPVLDANVVMNLGCRPVPWPQSESVISDISSEMGSPTSSISVMELLDAQIAQGQKQIMKKCDSTDGTETDSDDDLNWPATPTTLDGSPGQLKHSPRCDNLGLFAETAPITCAGPMAPLFWTPPPSPVVATGLHEGDGTFEPQLLGPETLKGLSETPSKIGSLNHNAGHMREASIDETIEATPNTIRASHTPSPKRDHKFAPSPLKVGHGVAMLEESVELGVPDVITQA</sequence>